<protein>
    <submittedName>
        <fullName evidence="2">(Atlantic silverside) hypothetical protein</fullName>
    </submittedName>
</protein>
<comment type="caution">
    <text evidence="2">The sequence shown here is derived from an EMBL/GenBank/DDBJ whole genome shotgun (WGS) entry which is preliminary data.</text>
</comment>
<dbReference type="GO" id="GO:0042981">
    <property type="term" value="P:regulation of apoptotic process"/>
    <property type="evidence" value="ECO:0007669"/>
    <property type="project" value="InterPro"/>
</dbReference>
<dbReference type="InterPro" id="IPR001315">
    <property type="entry name" value="CARD"/>
</dbReference>
<evidence type="ECO:0000313" key="2">
    <source>
        <dbReference type="EMBL" id="CAG5998083.1"/>
    </source>
</evidence>
<dbReference type="Gene3D" id="1.10.533.10">
    <property type="entry name" value="Death Domain, Fas"/>
    <property type="match status" value="1"/>
</dbReference>
<dbReference type="SUPFAM" id="SSF47986">
    <property type="entry name" value="DEATH domain"/>
    <property type="match status" value="1"/>
</dbReference>
<gene>
    <name evidence="2" type="ORF">MMEN_LOCUS18063</name>
</gene>
<dbReference type="EMBL" id="CAJRST010037444">
    <property type="protein sequence ID" value="CAG5998083.1"/>
    <property type="molecule type" value="Genomic_DNA"/>
</dbReference>
<dbReference type="Proteomes" id="UP000677803">
    <property type="component" value="Unassembled WGS sequence"/>
</dbReference>
<name>A0A8S4BK64_9TELE</name>
<feature type="domain" description="CARD" evidence="1">
    <location>
        <begin position="67"/>
        <end position="157"/>
    </location>
</feature>
<proteinExistence type="predicted"/>
<keyword evidence="3" id="KW-1185">Reference proteome</keyword>
<dbReference type="OrthoDB" id="8891580at2759"/>
<dbReference type="PROSITE" id="PS50209">
    <property type="entry name" value="CARD"/>
    <property type="match status" value="1"/>
</dbReference>
<dbReference type="Pfam" id="PF00619">
    <property type="entry name" value="CARD"/>
    <property type="match status" value="1"/>
</dbReference>
<evidence type="ECO:0000259" key="1">
    <source>
        <dbReference type="PROSITE" id="PS50209"/>
    </source>
</evidence>
<reference evidence="2" key="1">
    <citation type="submission" date="2021-05" db="EMBL/GenBank/DDBJ databases">
        <authorList>
            <person name="Tigano A."/>
        </authorList>
    </citation>
    <scope>NUCLEOTIDE SEQUENCE</scope>
</reference>
<dbReference type="InterPro" id="IPR011029">
    <property type="entry name" value="DEATH-like_dom_sf"/>
</dbReference>
<organism evidence="2 3">
    <name type="scientific">Menidia menidia</name>
    <name type="common">Atlantic silverside</name>
    <dbReference type="NCBI Taxonomy" id="238744"/>
    <lineage>
        <taxon>Eukaryota</taxon>
        <taxon>Metazoa</taxon>
        <taxon>Chordata</taxon>
        <taxon>Craniata</taxon>
        <taxon>Vertebrata</taxon>
        <taxon>Euteleostomi</taxon>
        <taxon>Actinopterygii</taxon>
        <taxon>Neopterygii</taxon>
        <taxon>Teleostei</taxon>
        <taxon>Neoteleostei</taxon>
        <taxon>Acanthomorphata</taxon>
        <taxon>Ovalentaria</taxon>
        <taxon>Atherinomorphae</taxon>
        <taxon>Atheriniformes</taxon>
        <taxon>Atherinopsidae</taxon>
        <taxon>Menidiinae</taxon>
        <taxon>Menidia</taxon>
    </lineage>
</organism>
<sequence length="157" mass="17377">MEVFNSPVAPANPVTVSGLLGRTHGSRWRQIQLSSARPVAPANPVTVSGLLGRTHGSRWRQILLSSGRLKAKERLFAVRLQFISGVSDSVLNQLLDKLLQQGALSNEEMQRAKTKLREDKARDAIDTVMRKGFKPGKTLIAALREVDPSLSRELNLW</sequence>
<dbReference type="AlphaFoldDB" id="A0A8S4BK64"/>
<evidence type="ECO:0000313" key="3">
    <source>
        <dbReference type="Proteomes" id="UP000677803"/>
    </source>
</evidence>
<accession>A0A8S4BK64</accession>